<dbReference type="SUPFAM" id="SSF53474">
    <property type="entry name" value="alpha/beta-Hydrolases"/>
    <property type="match status" value="1"/>
</dbReference>
<dbReference type="RefSeq" id="WP_221248501.1">
    <property type="nucleotide sequence ID" value="NZ_AP024355.1"/>
</dbReference>
<evidence type="ECO:0000313" key="1">
    <source>
        <dbReference type="EMBL" id="BCR05071.1"/>
    </source>
</evidence>
<evidence type="ECO:0008006" key="3">
    <source>
        <dbReference type="Google" id="ProtNLM"/>
    </source>
</evidence>
<reference evidence="1 2" key="2">
    <citation type="journal article" date="2021" name="Int. J. Syst. Evol. Microbiol.">
        <title>Isolation and Polyphasic Characterization of Desulfuromonas versatilis sp. Nov., an Electrogenic Bacteria Capable of Versatile Metabolism Isolated from a Graphene Oxide-Reducing Enrichment Culture.</title>
        <authorList>
            <person name="Xie L."/>
            <person name="Yoshida N."/>
            <person name="Ishii S."/>
            <person name="Meng L."/>
        </authorList>
    </citation>
    <scope>NUCLEOTIDE SEQUENCE [LARGE SCALE GENOMIC DNA]</scope>
    <source>
        <strain evidence="1 2">NIT-T3</strain>
    </source>
</reference>
<accession>A0ABN6DY67</accession>
<keyword evidence="2" id="KW-1185">Reference proteome</keyword>
<name>A0ABN6DY67_9BACT</name>
<dbReference type="InterPro" id="IPR029058">
    <property type="entry name" value="AB_hydrolase_fold"/>
</dbReference>
<dbReference type="EMBL" id="AP024355">
    <property type="protein sequence ID" value="BCR05071.1"/>
    <property type="molecule type" value="Genomic_DNA"/>
</dbReference>
<dbReference type="Gene3D" id="3.40.50.1820">
    <property type="entry name" value="alpha/beta hydrolase"/>
    <property type="match status" value="1"/>
</dbReference>
<sequence>MGASNSESSVGYKDIGRGPAVVFVRGEQADRSNWLAHVETLASRGFRVVTLDPEAFEEAGSKALGGGSGAERLVRLMDYLGIGRAALVWTGRGEAVVKALISRYPGRVASMVPAGVAVLVEEFSARVGGVFLPAEMQRAAV</sequence>
<gene>
    <name evidence="1" type="ORF">DESUT3_21400</name>
</gene>
<protein>
    <recommendedName>
        <fullName evidence="3">Alpha/beta hydrolase</fullName>
    </recommendedName>
</protein>
<dbReference type="Proteomes" id="UP001319827">
    <property type="component" value="Chromosome"/>
</dbReference>
<proteinExistence type="predicted"/>
<organism evidence="1 2">
    <name type="scientific">Desulfuromonas versatilis</name>
    <dbReference type="NCBI Taxonomy" id="2802975"/>
    <lineage>
        <taxon>Bacteria</taxon>
        <taxon>Pseudomonadati</taxon>
        <taxon>Thermodesulfobacteriota</taxon>
        <taxon>Desulfuromonadia</taxon>
        <taxon>Desulfuromonadales</taxon>
        <taxon>Desulfuromonadaceae</taxon>
        <taxon>Desulfuromonas</taxon>
    </lineage>
</organism>
<evidence type="ECO:0000313" key="2">
    <source>
        <dbReference type="Proteomes" id="UP001319827"/>
    </source>
</evidence>
<reference evidence="1 2" key="1">
    <citation type="journal article" date="2016" name="C (Basel)">
        <title>Selective Growth of and Electricity Production by Marine Exoelectrogenic Bacteria in Self-Aggregated Hydrogel of Microbially Reduced Graphene Oxide.</title>
        <authorList>
            <person name="Yoshida N."/>
            <person name="Goto Y."/>
            <person name="Miyata Y."/>
        </authorList>
    </citation>
    <scope>NUCLEOTIDE SEQUENCE [LARGE SCALE GENOMIC DNA]</scope>
    <source>
        <strain evidence="1 2">NIT-T3</strain>
    </source>
</reference>